<organism evidence="1 2">
    <name type="scientific">Aquarana catesbeiana</name>
    <name type="common">American bullfrog</name>
    <name type="synonym">Rana catesbeiana</name>
    <dbReference type="NCBI Taxonomy" id="8400"/>
    <lineage>
        <taxon>Eukaryota</taxon>
        <taxon>Metazoa</taxon>
        <taxon>Chordata</taxon>
        <taxon>Craniata</taxon>
        <taxon>Vertebrata</taxon>
        <taxon>Euteleostomi</taxon>
        <taxon>Amphibia</taxon>
        <taxon>Batrachia</taxon>
        <taxon>Anura</taxon>
        <taxon>Neobatrachia</taxon>
        <taxon>Ranoidea</taxon>
        <taxon>Ranidae</taxon>
        <taxon>Aquarana</taxon>
    </lineage>
</organism>
<evidence type="ECO:0000313" key="2">
    <source>
        <dbReference type="Proteomes" id="UP000228934"/>
    </source>
</evidence>
<sequence>MLARFVQSGECAGKSGLMNVSEWVNIMQRTLIICCCINTPQSLHAHSITQRNRSTNRDKTSLCIFNAHFSLPPLYYSYISNKMHHFCPGQGYTLPK</sequence>
<proteinExistence type="predicted"/>
<dbReference type="AlphaFoldDB" id="A0A2G9QHQ2"/>
<feature type="non-terminal residue" evidence="1">
    <location>
        <position position="96"/>
    </location>
</feature>
<protein>
    <submittedName>
        <fullName evidence="1">Uncharacterized protein</fullName>
    </submittedName>
</protein>
<accession>A0A2G9QHQ2</accession>
<evidence type="ECO:0000313" key="1">
    <source>
        <dbReference type="EMBL" id="PIO15035.1"/>
    </source>
</evidence>
<keyword evidence="2" id="KW-1185">Reference proteome</keyword>
<name>A0A2G9QHQ2_AQUCT</name>
<gene>
    <name evidence="1" type="ORF">AB205_0062140</name>
</gene>
<reference evidence="2" key="1">
    <citation type="journal article" date="2017" name="Nat. Commun.">
        <title>The North American bullfrog draft genome provides insight into hormonal regulation of long noncoding RNA.</title>
        <authorList>
            <person name="Hammond S.A."/>
            <person name="Warren R.L."/>
            <person name="Vandervalk B.P."/>
            <person name="Kucuk E."/>
            <person name="Khan H."/>
            <person name="Gibb E.A."/>
            <person name="Pandoh P."/>
            <person name="Kirk H."/>
            <person name="Zhao Y."/>
            <person name="Jones M."/>
            <person name="Mungall A.J."/>
            <person name="Coope R."/>
            <person name="Pleasance S."/>
            <person name="Moore R.A."/>
            <person name="Holt R.A."/>
            <person name="Round J.M."/>
            <person name="Ohora S."/>
            <person name="Walle B.V."/>
            <person name="Veldhoen N."/>
            <person name="Helbing C.C."/>
            <person name="Birol I."/>
        </authorList>
    </citation>
    <scope>NUCLEOTIDE SEQUENCE [LARGE SCALE GENOMIC DNA]</scope>
</reference>
<dbReference type="Proteomes" id="UP000228934">
    <property type="component" value="Unassembled WGS sequence"/>
</dbReference>
<dbReference type="EMBL" id="KV992049">
    <property type="protein sequence ID" value="PIO15035.1"/>
    <property type="molecule type" value="Genomic_DNA"/>
</dbReference>